<dbReference type="EMBL" id="FXTN01000003">
    <property type="protein sequence ID" value="SMO54350.1"/>
    <property type="molecule type" value="Genomic_DNA"/>
</dbReference>
<proteinExistence type="predicted"/>
<dbReference type="SUPFAM" id="SSF109854">
    <property type="entry name" value="DinB/YfiT-like putative metalloenzymes"/>
    <property type="match status" value="1"/>
</dbReference>
<gene>
    <name evidence="1" type="ORF">SAMN06265348_103212</name>
</gene>
<sequence>MSNDNRKFIVEELTALIEKGNAHASFEDAVNGVNMDLIGVVPDGLPYGVWHMAEHLRITQWDILEFSLGPDHKSPKWPDEYWPEVGPEVTREQWEATIAGFRKDRKSFLDLLKDESRDLYEPFEHGDGQSLFREALLLADHNSYHVGEIIVIRRLLGDWKSS</sequence>
<evidence type="ECO:0000313" key="1">
    <source>
        <dbReference type="EMBL" id="SMO54350.1"/>
    </source>
</evidence>
<dbReference type="AlphaFoldDB" id="A0A521C6P4"/>
<dbReference type="RefSeq" id="WP_142527413.1">
    <property type="nucleotide sequence ID" value="NZ_CBCSJO010000004.1"/>
</dbReference>
<reference evidence="1 2" key="1">
    <citation type="submission" date="2017-05" db="EMBL/GenBank/DDBJ databases">
        <authorList>
            <person name="Varghese N."/>
            <person name="Submissions S."/>
        </authorList>
    </citation>
    <scope>NUCLEOTIDE SEQUENCE [LARGE SCALE GENOMIC DNA]</scope>
    <source>
        <strain evidence="1 2">DSM 19036</strain>
    </source>
</reference>
<dbReference type="Gene3D" id="1.20.120.450">
    <property type="entry name" value="dinb family like domain"/>
    <property type="match status" value="1"/>
</dbReference>
<dbReference type="Proteomes" id="UP000320300">
    <property type="component" value="Unassembled WGS sequence"/>
</dbReference>
<name>A0A521C6P4_9SPHI</name>
<dbReference type="InterPro" id="IPR034660">
    <property type="entry name" value="DinB/YfiT-like"/>
</dbReference>
<dbReference type="OrthoDB" id="9798830at2"/>
<protein>
    <submittedName>
        <fullName evidence="1">DinB superfamily protein</fullName>
    </submittedName>
</protein>
<accession>A0A521C6P4</accession>
<keyword evidence="2" id="KW-1185">Reference proteome</keyword>
<organism evidence="1 2">
    <name type="scientific">Pedobacter westerhofensis</name>
    <dbReference type="NCBI Taxonomy" id="425512"/>
    <lineage>
        <taxon>Bacteria</taxon>
        <taxon>Pseudomonadati</taxon>
        <taxon>Bacteroidota</taxon>
        <taxon>Sphingobacteriia</taxon>
        <taxon>Sphingobacteriales</taxon>
        <taxon>Sphingobacteriaceae</taxon>
        <taxon>Pedobacter</taxon>
    </lineage>
</organism>
<evidence type="ECO:0000313" key="2">
    <source>
        <dbReference type="Proteomes" id="UP000320300"/>
    </source>
</evidence>